<comment type="similarity">
    <text evidence="3">Belongs to the DPH1/DPH2 family. DPH2 subfamily.</text>
</comment>
<accession>A0AAW0F529</accession>
<dbReference type="InterPro" id="IPR016435">
    <property type="entry name" value="DPH1/DPH2"/>
</dbReference>
<evidence type="ECO:0000256" key="3">
    <source>
        <dbReference type="ARBA" id="ARBA00006179"/>
    </source>
</evidence>
<dbReference type="GO" id="GO:0051536">
    <property type="term" value="F:iron-sulfur cluster binding"/>
    <property type="evidence" value="ECO:0007669"/>
    <property type="project" value="UniProtKB-KW"/>
</dbReference>
<dbReference type="NCBIfam" id="TIGR00322">
    <property type="entry name" value="diphth2_R"/>
    <property type="match status" value="2"/>
</dbReference>
<dbReference type="InterPro" id="IPR042263">
    <property type="entry name" value="DPH1/DPH2_1"/>
</dbReference>
<dbReference type="GO" id="GO:0017183">
    <property type="term" value="P:protein histidyl modification to diphthamide"/>
    <property type="evidence" value="ECO:0007669"/>
    <property type="project" value="InterPro"/>
</dbReference>
<name>A0AAW0F529_9TRYP</name>
<sequence>MFHDAPVEAAVVVHRHRPRHTTTTTTSSAATVGEDEAARRIVDSYQLRRVADFLLSGTPPPASTTAAASPAPTSAVDGGGCCGEATAASSACGCSCTDGAAAPSHDGPFMRVALQFPDELLGDAVAVVHSLGELVADDARYIAAMERKLAAPAEASQVRPASLDNPHRPTAAMRLFVLADNTFGSCCPDEITAQHYTADCIVHFGDACMSRSTRLPVYYVQPVFHLSAIAAGAEDALLDAEATAVLEVVQRVASAIRRRVGRWWAERTDAVGCADAAECAVHPRLAVVGTYPTKDILQAAERRCDVAATSVPVDWPVFEERGVPPHVGVSDAPEASSAAAAAEDSWLVNGVRFPRVASSSSSSPSSPPPAVVAAAAAVPSLHEVQYILFFGAAGSSALVHVLATEQYNQFHYSDLCREYLDWDGDGDDAGVPLVSVVDDTFGTTMNGGQRVRDALRCAGEAGAASAESATAVAEAVQQWVSTACAGGSLASALVTADCVHARHALQRRVRQRAFNIESVRASSAIGILVASLAIEGYYEVTQQLHQLLRAYGKRSYVIYVGHLNEFKLANFVDTVDSFVAVACPYSRQSHFPEKKDGFMKPIVSPAELLVALTSADDAAADELYGMAAVYTTSFDAVLRVLRAAVVSRRREIESRAGGTDADGERKRREEEERWASSGALVRTGGGSGGGGAMTVQASSQGALARFYEREYVGLDPRVGQTPVQTEVLDGKHGIARGYAKEREEQGVPAPPTT</sequence>
<evidence type="ECO:0000256" key="1">
    <source>
        <dbReference type="ARBA" id="ARBA00001966"/>
    </source>
</evidence>
<dbReference type="GO" id="GO:0090560">
    <property type="term" value="F:2-(3-amino-3-carboxypropyl)histidine synthase activity"/>
    <property type="evidence" value="ECO:0007669"/>
    <property type="project" value="InterPro"/>
</dbReference>
<reference evidence="8 9" key="1">
    <citation type="journal article" date="2021" name="MBio">
        <title>A New Model Trypanosomatid, Novymonas esmeraldas: Genomic Perception of Its 'Candidatus Pandoraea novymonadis' Endosymbiont.</title>
        <authorList>
            <person name="Zakharova A."/>
            <person name="Saura A."/>
            <person name="Butenko A."/>
            <person name="Podesvova L."/>
            <person name="Warmusova S."/>
            <person name="Kostygov A.Y."/>
            <person name="Nenarokova A."/>
            <person name="Lukes J."/>
            <person name="Opperdoes F.R."/>
            <person name="Yurchenko V."/>
        </authorList>
    </citation>
    <scope>NUCLEOTIDE SEQUENCE [LARGE SCALE GENOMIC DNA]</scope>
    <source>
        <strain evidence="8 9">E262AT.01</strain>
    </source>
</reference>
<evidence type="ECO:0000256" key="2">
    <source>
        <dbReference type="ARBA" id="ARBA00005156"/>
    </source>
</evidence>
<gene>
    <name evidence="8" type="ORF">NESM_000197600</name>
</gene>
<evidence type="ECO:0000256" key="4">
    <source>
        <dbReference type="ARBA" id="ARBA00022723"/>
    </source>
</evidence>
<comment type="cofactor">
    <cofactor evidence="1">
        <name>[4Fe-4S] cluster</name>
        <dbReference type="ChEBI" id="CHEBI:49883"/>
    </cofactor>
</comment>
<dbReference type="Proteomes" id="UP001430356">
    <property type="component" value="Unassembled WGS sequence"/>
</dbReference>
<dbReference type="SFLD" id="SFLDS00032">
    <property type="entry name" value="Radical_SAM_3-amino-3-carboxyp"/>
    <property type="match status" value="1"/>
</dbReference>
<evidence type="ECO:0000256" key="7">
    <source>
        <dbReference type="SAM" id="MobiDB-lite"/>
    </source>
</evidence>
<dbReference type="PANTHER" id="PTHR10762">
    <property type="entry name" value="DIPHTHAMIDE BIOSYNTHESIS PROTEIN"/>
    <property type="match status" value="1"/>
</dbReference>
<dbReference type="Gene3D" id="3.40.50.11860">
    <property type="entry name" value="Diphthamide synthesis DPH1/DPH2 domain 3"/>
    <property type="match status" value="1"/>
</dbReference>
<feature type="region of interest" description="Disordered" evidence="7">
    <location>
        <begin position="652"/>
        <end position="691"/>
    </location>
</feature>
<comment type="caution">
    <text evidence="8">The sequence shown here is derived from an EMBL/GenBank/DDBJ whole genome shotgun (WGS) entry which is preliminary data.</text>
</comment>
<evidence type="ECO:0000313" key="9">
    <source>
        <dbReference type="Proteomes" id="UP001430356"/>
    </source>
</evidence>
<keyword evidence="4" id="KW-0479">Metal-binding</keyword>
<proteinExistence type="inferred from homology"/>
<keyword evidence="5" id="KW-0408">Iron</keyword>
<keyword evidence="9" id="KW-1185">Reference proteome</keyword>
<evidence type="ECO:0000313" key="8">
    <source>
        <dbReference type="EMBL" id="KAK7201353.1"/>
    </source>
</evidence>
<organism evidence="8 9">
    <name type="scientific">Novymonas esmeraldas</name>
    <dbReference type="NCBI Taxonomy" id="1808958"/>
    <lineage>
        <taxon>Eukaryota</taxon>
        <taxon>Discoba</taxon>
        <taxon>Euglenozoa</taxon>
        <taxon>Kinetoplastea</taxon>
        <taxon>Metakinetoplastina</taxon>
        <taxon>Trypanosomatida</taxon>
        <taxon>Trypanosomatidae</taxon>
        <taxon>Novymonas</taxon>
    </lineage>
</organism>
<keyword evidence="6" id="KW-0411">Iron-sulfur</keyword>
<dbReference type="EMBL" id="JAECZO010000014">
    <property type="protein sequence ID" value="KAK7201353.1"/>
    <property type="molecule type" value="Genomic_DNA"/>
</dbReference>
<protein>
    <submittedName>
        <fullName evidence="8">Diphthamide synthesis protein</fullName>
    </submittedName>
</protein>
<feature type="compositionally biased region" description="Basic and acidic residues" evidence="7">
    <location>
        <begin position="662"/>
        <end position="674"/>
    </location>
</feature>
<evidence type="ECO:0000256" key="5">
    <source>
        <dbReference type="ARBA" id="ARBA00023004"/>
    </source>
</evidence>
<dbReference type="FunFam" id="3.40.50.11860:FF:000001">
    <property type="entry name" value="2-(3-amino-3-carboxypropyl)histidine synthase subunit 2"/>
    <property type="match status" value="1"/>
</dbReference>
<evidence type="ECO:0000256" key="6">
    <source>
        <dbReference type="ARBA" id="ARBA00023014"/>
    </source>
</evidence>
<dbReference type="Pfam" id="PF01866">
    <property type="entry name" value="Diphthamide_syn"/>
    <property type="match status" value="2"/>
</dbReference>
<dbReference type="PANTHER" id="PTHR10762:SF2">
    <property type="entry name" value="2-(3-AMINO-3-CARBOXYPROPYL)HISTIDINE SYNTHASE SUBUNIT 2"/>
    <property type="match status" value="1"/>
</dbReference>
<dbReference type="Gene3D" id="3.40.50.11840">
    <property type="entry name" value="Diphthamide synthesis DPH1/DPH2 domain 1"/>
    <property type="match status" value="1"/>
</dbReference>
<dbReference type="InterPro" id="IPR042265">
    <property type="entry name" value="DPH1/DPH2_3"/>
</dbReference>
<dbReference type="AlphaFoldDB" id="A0AAW0F529"/>
<dbReference type="GO" id="GO:0046872">
    <property type="term" value="F:metal ion binding"/>
    <property type="evidence" value="ECO:0007669"/>
    <property type="project" value="UniProtKB-KW"/>
</dbReference>
<comment type="pathway">
    <text evidence="2">Protein modification; peptidyl-diphthamide biosynthesis.</text>
</comment>